<reference evidence="2 3" key="1">
    <citation type="journal article" date="2012" name="Eukaryot. Cell">
        <title>Genome sequence of the fungus Glarea lozoyensis: the first genome sequence of a species from the Helotiaceae family.</title>
        <authorList>
            <person name="Youssar L."/>
            <person name="Gruening B.A."/>
            <person name="Erxleben A."/>
            <person name="Guenther S."/>
            <person name="Huettel W."/>
        </authorList>
    </citation>
    <scope>NUCLEOTIDE SEQUENCE [LARGE SCALE GENOMIC DNA]</scope>
    <source>
        <strain evidence="3">ATCC 74030 / MF5533</strain>
    </source>
</reference>
<sequence length="88" mass="8652">MFSLPAILLLLSLTHASPLEKCSVPLQMGLAKSFAALSATTLTSTGATALTGVSGVGDGGVWPGTAILEAGTVTAQDGEAACLTAYNA</sequence>
<evidence type="ECO:0000313" key="3">
    <source>
        <dbReference type="Proteomes" id="UP000005446"/>
    </source>
</evidence>
<dbReference type="InParanoid" id="H0EEV5"/>
<proteinExistence type="predicted"/>
<comment type="caution">
    <text evidence="2">The sequence shown here is derived from an EMBL/GenBank/DDBJ whole genome shotgun (WGS) entry which is preliminary data.</text>
</comment>
<organism evidence="2 3">
    <name type="scientific">Glarea lozoyensis (strain ATCC 74030 / MF5533)</name>
    <dbReference type="NCBI Taxonomy" id="1104152"/>
    <lineage>
        <taxon>Eukaryota</taxon>
        <taxon>Fungi</taxon>
        <taxon>Dikarya</taxon>
        <taxon>Ascomycota</taxon>
        <taxon>Pezizomycotina</taxon>
        <taxon>Leotiomycetes</taxon>
        <taxon>Helotiales</taxon>
        <taxon>Helotiaceae</taxon>
        <taxon>Glarea</taxon>
    </lineage>
</organism>
<accession>H0EEV5</accession>
<gene>
    <name evidence="2" type="ORF">M7I_0990</name>
</gene>
<protein>
    <submittedName>
        <fullName evidence="2">Uncharacterized protein</fullName>
    </submittedName>
</protein>
<dbReference type="HOGENOM" id="CLU_2469286_0_0_1"/>
<feature type="signal peptide" evidence="1">
    <location>
        <begin position="1"/>
        <end position="16"/>
    </location>
</feature>
<evidence type="ECO:0000256" key="1">
    <source>
        <dbReference type="SAM" id="SignalP"/>
    </source>
</evidence>
<name>H0EEV5_GLAL7</name>
<dbReference type="EMBL" id="AGUE01000016">
    <property type="protein sequence ID" value="EHL03018.1"/>
    <property type="molecule type" value="Genomic_DNA"/>
</dbReference>
<dbReference type="Proteomes" id="UP000005446">
    <property type="component" value="Unassembled WGS sequence"/>
</dbReference>
<keyword evidence="3" id="KW-1185">Reference proteome</keyword>
<keyword evidence="1" id="KW-0732">Signal</keyword>
<feature type="chain" id="PRO_5003532166" evidence="1">
    <location>
        <begin position="17"/>
        <end position="88"/>
    </location>
</feature>
<dbReference type="OrthoDB" id="10264374at2759"/>
<evidence type="ECO:0000313" key="2">
    <source>
        <dbReference type="EMBL" id="EHL03018.1"/>
    </source>
</evidence>
<dbReference type="AlphaFoldDB" id="H0EEV5"/>